<keyword evidence="3" id="KW-1185">Reference proteome</keyword>
<proteinExistence type="predicted"/>
<feature type="region of interest" description="Disordered" evidence="1">
    <location>
        <begin position="61"/>
        <end position="91"/>
    </location>
</feature>
<dbReference type="GeneID" id="66052152"/>
<feature type="region of interest" description="Disordered" evidence="1">
    <location>
        <begin position="141"/>
        <end position="194"/>
    </location>
</feature>
<dbReference type="STRING" id="3055.A0A2K3E7W6"/>
<feature type="region of interest" description="Disordered" evidence="1">
    <location>
        <begin position="243"/>
        <end position="302"/>
    </location>
</feature>
<organism evidence="2 3">
    <name type="scientific">Chlamydomonas reinhardtii</name>
    <name type="common">Chlamydomonas smithii</name>
    <dbReference type="NCBI Taxonomy" id="3055"/>
    <lineage>
        <taxon>Eukaryota</taxon>
        <taxon>Viridiplantae</taxon>
        <taxon>Chlorophyta</taxon>
        <taxon>core chlorophytes</taxon>
        <taxon>Chlorophyceae</taxon>
        <taxon>CS clade</taxon>
        <taxon>Chlamydomonadales</taxon>
        <taxon>Chlamydomonadaceae</taxon>
        <taxon>Chlamydomonas</taxon>
    </lineage>
</organism>
<dbReference type="PaxDb" id="3055-EDP09966"/>
<evidence type="ECO:0000313" key="2">
    <source>
        <dbReference type="EMBL" id="PNW88872.1"/>
    </source>
</evidence>
<dbReference type="Proteomes" id="UP000006906">
    <property type="component" value="Chromosome 1"/>
</dbReference>
<accession>A0A2K3E7W6</accession>
<gene>
    <name evidence="2" type="ORF">CHLRE_01g048550v5</name>
</gene>
<dbReference type="EMBL" id="CM008962">
    <property type="protein sequence ID" value="PNW88872.1"/>
    <property type="molecule type" value="Genomic_DNA"/>
</dbReference>
<dbReference type="PANTHER" id="PTHR14873">
    <property type="entry name" value="OS06G0694100 PROTEIN"/>
    <property type="match status" value="1"/>
</dbReference>
<protein>
    <submittedName>
        <fullName evidence="2">Uncharacterized protein</fullName>
    </submittedName>
</protein>
<evidence type="ECO:0000313" key="3">
    <source>
        <dbReference type="Proteomes" id="UP000006906"/>
    </source>
</evidence>
<feature type="compositionally biased region" description="Low complexity" evidence="1">
    <location>
        <begin position="292"/>
        <end position="302"/>
    </location>
</feature>
<feature type="compositionally biased region" description="Low complexity" evidence="1">
    <location>
        <begin position="79"/>
        <end position="91"/>
    </location>
</feature>
<dbReference type="KEGG" id="cre:CHLRE_01g048550v5"/>
<dbReference type="AlphaFoldDB" id="A0A2K3E7W6"/>
<reference evidence="2 3" key="1">
    <citation type="journal article" date="2007" name="Science">
        <title>The Chlamydomonas genome reveals the evolution of key animal and plant functions.</title>
        <authorList>
            <person name="Merchant S.S."/>
            <person name="Prochnik S.E."/>
            <person name="Vallon O."/>
            <person name="Harris E.H."/>
            <person name="Karpowicz S.J."/>
            <person name="Witman G.B."/>
            <person name="Terry A."/>
            <person name="Salamov A."/>
            <person name="Fritz-Laylin L.K."/>
            <person name="Marechal-Drouard L."/>
            <person name="Marshall W.F."/>
            <person name="Qu L.H."/>
            <person name="Nelson D.R."/>
            <person name="Sanderfoot A.A."/>
            <person name="Spalding M.H."/>
            <person name="Kapitonov V.V."/>
            <person name="Ren Q."/>
            <person name="Ferris P."/>
            <person name="Lindquist E."/>
            <person name="Shapiro H."/>
            <person name="Lucas S.M."/>
            <person name="Grimwood J."/>
            <person name="Schmutz J."/>
            <person name="Cardol P."/>
            <person name="Cerutti H."/>
            <person name="Chanfreau G."/>
            <person name="Chen C.L."/>
            <person name="Cognat V."/>
            <person name="Croft M.T."/>
            <person name="Dent R."/>
            <person name="Dutcher S."/>
            <person name="Fernandez E."/>
            <person name="Fukuzawa H."/>
            <person name="Gonzalez-Ballester D."/>
            <person name="Gonzalez-Halphen D."/>
            <person name="Hallmann A."/>
            <person name="Hanikenne M."/>
            <person name="Hippler M."/>
            <person name="Inwood W."/>
            <person name="Jabbari K."/>
            <person name="Kalanon M."/>
            <person name="Kuras R."/>
            <person name="Lefebvre P.A."/>
            <person name="Lemaire S.D."/>
            <person name="Lobanov A.V."/>
            <person name="Lohr M."/>
            <person name="Manuell A."/>
            <person name="Meier I."/>
            <person name="Mets L."/>
            <person name="Mittag M."/>
            <person name="Mittelmeier T."/>
            <person name="Moroney J.V."/>
            <person name="Moseley J."/>
            <person name="Napoli C."/>
            <person name="Nedelcu A.M."/>
            <person name="Niyogi K."/>
            <person name="Novoselov S.V."/>
            <person name="Paulsen I.T."/>
            <person name="Pazour G."/>
            <person name="Purton S."/>
            <person name="Ral J.P."/>
            <person name="Riano-Pachon D.M."/>
            <person name="Riekhof W."/>
            <person name="Rymarquis L."/>
            <person name="Schroda M."/>
            <person name="Stern D."/>
            <person name="Umen J."/>
            <person name="Willows R."/>
            <person name="Wilson N."/>
            <person name="Zimmer S.L."/>
            <person name="Allmer J."/>
            <person name="Balk J."/>
            <person name="Bisova K."/>
            <person name="Chen C.J."/>
            <person name="Elias M."/>
            <person name="Gendler K."/>
            <person name="Hauser C."/>
            <person name="Lamb M.R."/>
            <person name="Ledford H."/>
            <person name="Long J.C."/>
            <person name="Minagawa J."/>
            <person name="Page M.D."/>
            <person name="Pan J."/>
            <person name="Pootakham W."/>
            <person name="Roje S."/>
            <person name="Rose A."/>
            <person name="Stahlberg E."/>
            <person name="Terauchi A.M."/>
            <person name="Yang P."/>
            <person name="Ball S."/>
            <person name="Bowler C."/>
            <person name="Dieckmann C.L."/>
            <person name="Gladyshev V.N."/>
            <person name="Green P."/>
            <person name="Jorgensen R."/>
            <person name="Mayfield S."/>
            <person name="Mueller-Roeber B."/>
            <person name="Rajamani S."/>
            <person name="Sayre R.T."/>
            <person name="Brokstein P."/>
            <person name="Dubchak I."/>
            <person name="Goodstein D."/>
            <person name="Hornick L."/>
            <person name="Huang Y.W."/>
            <person name="Jhaveri J."/>
            <person name="Luo Y."/>
            <person name="Martinez D."/>
            <person name="Ngau W.C."/>
            <person name="Otillar B."/>
            <person name="Poliakov A."/>
            <person name="Porter A."/>
            <person name="Szajkowski L."/>
            <person name="Werner G."/>
            <person name="Zhou K."/>
            <person name="Grigoriev I.V."/>
            <person name="Rokhsar D.S."/>
            <person name="Grossman A.R."/>
        </authorList>
    </citation>
    <scope>NUCLEOTIDE SEQUENCE [LARGE SCALE GENOMIC DNA]</scope>
    <source>
        <strain evidence="3">CC-503</strain>
    </source>
</reference>
<dbReference type="OrthoDB" id="541027at2759"/>
<dbReference type="PANTHER" id="PTHR14873:SF1">
    <property type="entry name" value="OS06G0694100 PROTEIN"/>
    <property type="match status" value="1"/>
</dbReference>
<dbReference type="RefSeq" id="XP_042928837.1">
    <property type="nucleotide sequence ID" value="XM_043058923.1"/>
</dbReference>
<name>A0A2K3E7W6_CHLRE</name>
<dbReference type="Gramene" id="PNW88872">
    <property type="protein sequence ID" value="PNW88872"/>
    <property type="gene ID" value="CHLRE_01g048550v5"/>
</dbReference>
<dbReference type="InParanoid" id="A0A2K3E7W6"/>
<dbReference type="ExpressionAtlas" id="A0A2K3E7W6">
    <property type="expression patterns" value="baseline"/>
</dbReference>
<feature type="compositionally biased region" description="Low complexity" evidence="1">
    <location>
        <begin position="243"/>
        <end position="253"/>
    </location>
</feature>
<evidence type="ECO:0000256" key="1">
    <source>
        <dbReference type="SAM" id="MobiDB-lite"/>
    </source>
</evidence>
<sequence length="620" mass="64022">MQCGETSSAGTGAPLDLLGRHGSLVAAPQIHSGLDQAGAAMQFFPGTALGFSGAGFPQQYGNGPGAGGVPTAAPPHSHPPAGAAAAAGAGNSGAPALATNPYLHRVSSGGTGSAHVQTSTNGYGFSDAAAFQRISGDSPRGMYASGGSAQHAMTAGSHGWSMGAQPQAQVAGAASGSRRGRKPKPRLPDLQSQLDSLSQQFERLSSENIFLKSKLKALEKLVPNRQVSLDFLASVKFNGQQPQQQAAAAAGQAETDHGMPRPAAVPSPSGNNGTGPVVADAAPKGHGPPGSSPLSSESGASAGAAATGLARAGLPGGGIGGNGVALPTAASTSALAEPAAGTRDDGGGAAPSQLLILELCPGPDGDIPAMSPAAIEELKRTGVKEFLALWRHVTLKTSVMVAAAEALGPGSPHAARLDRYIGRMMDYMDRITLLSPQCWFQSMYINAETMEPERPTDGFWMAIGKYANFSYEQLEEIENLAKAHNASMAPVVQERARLASELSSHISTTTAGPAATESAHGISALTAVDALTDQLKRNVLREQQSHLDATDFLCWSVLTPLQVSRIISASYPYMPDGVAIMHACRALYQQAQEQRLQQKNAQALFQQQQQQQQPQQQQSQ</sequence>